<keyword evidence="7" id="KW-1185">Reference proteome</keyword>
<dbReference type="Pfam" id="PF23559">
    <property type="entry name" value="WHD_DRP"/>
    <property type="match status" value="1"/>
</dbReference>
<dbReference type="OMA" id="ECHAWIT"/>
<proteinExistence type="predicted"/>
<dbReference type="SUPFAM" id="SSF52540">
    <property type="entry name" value="P-loop containing nucleoside triphosphate hydrolases"/>
    <property type="match status" value="1"/>
</dbReference>
<dbReference type="PANTHER" id="PTHR23155:SF1052">
    <property type="entry name" value="DISEASE RESISTANCE PROTEIN RPM1"/>
    <property type="match status" value="1"/>
</dbReference>
<dbReference type="SMR" id="A0A0R0EY29"/>
<evidence type="ECO:0000313" key="6">
    <source>
        <dbReference type="EnsemblPlants" id="KRG98636"/>
    </source>
</evidence>
<dbReference type="InterPro" id="IPR058922">
    <property type="entry name" value="WHD_DRP"/>
</dbReference>
<protein>
    <submittedName>
        <fullName evidence="5 6">Uncharacterized protein</fullName>
    </submittedName>
</protein>
<dbReference type="FunFam" id="1.10.10.10:FF:000322">
    <property type="entry name" value="Probable disease resistance protein At1g63360"/>
    <property type="match status" value="1"/>
</dbReference>
<dbReference type="Proteomes" id="UP000008827">
    <property type="component" value="Chromosome 18"/>
</dbReference>
<dbReference type="PANTHER" id="PTHR23155">
    <property type="entry name" value="DISEASE RESISTANCE PROTEIN RP"/>
    <property type="match status" value="1"/>
</dbReference>
<sequence length="388" mass="45567">MEARKRVPHVLWQHKDFHNNFECHAWITVSQSYTVEELLKDTLHKLCKEKLETPLHNDSLIDEMRNHLRHKRYVVLFHDVWDKKFSDGIDFAIIDKNSDTGINHYFGHRLRSFAFFSGFGGCCTKEYEDVGLEMVRKCERLPLAIVALVVFYIANVKVHLNGQYLKRKIGLSYDDFLFNLRSCLLYFRMYPEDYEVKSGRLITQWIAEGFVKHENGRTLEEVAQQHLMELITTSLVQVSSFTIDDKVKGCRVHDLIHEMILGNIKDTWICLYIDEHNQLVSSAIVRRLTIGSDSNDLIENTERSRIRSVLIFTKQKLPEYLISGILEKYIPLKIESLPKSIGKLQNLETLDVRQTEVFQIPKEISKLLKLRHLLANEIVRFHLKTNWH</sequence>
<evidence type="ECO:0000259" key="3">
    <source>
        <dbReference type="Pfam" id="PF00931"/>
    </source>
</evidence>
<dbReference type="Gramene" id="KRG98636">
    <property type="protein sequence ID" value="KRG98636"/>
    <property type="gene ID" value="GLYMA_18G086500"/>
</dbReference>
<keyword evidence="2" id="KW-0611">Plant defense</keyword>
<organism evidence="5">
    <name type="scientific">Glycine max</name>
    <name type="common">Soybean</name>
    <name type="synonym">Glycine hispida</name>
    <dbReference type="NCBI Taxonomy" id="3847"/>
    <lineage>
        <taxon>Eukaryota</taxon>
        <taxon>Viridiplantae</taxon>
        <taxon>Streptophyta</taxon>
        <taxon>Embryophyta</taxon>
        <taxon>Tracheophyta</taxon>
        <taxon>Spermatophyta</taxon>
        <taxon>Magnoliopsida</taxon>
        <taxon>eudicotyledons</taxon>
        <taxon>Gunneridae</taxon>
        <taxon>Pentapetalae</taxon>
        <taxon>rosids</taxon>
        <taxon>fabids</taxon>
        <taxon>Fabales</taxon>
        <taxon>Fabaceae</taxon>
        <taxon>Papilionoideae</taxon>
        <taxon>50 kb inversion clade</taxon>
        <taxon>NPAAA clade</taxon>
        <taxon>indigoferoid/millettioid clade</taxon>
        <taxon>Phaseoleae</taxon>
        <taxon>Glycine</taxon>
        <taxon>Glycine subgen. Soja</taxon>
    </lineage>
</organism>
<evidence type="ECO:0000313" key="5">
    <source>
        <dbReference type="EMBL" id="KRG98636.1"/>
    </source>
</evidence>
<dbReference type="AlphaFoldDB" id="A0A0R0EY29"/>
<name>A0A0R0EY29_SOYBN</name>
<dbReference type="Pfam" id="PF00931">
    <property type="entry name" value="NB-ARC"/>
    <property type="match status" value="1"/>
</dbReference>
<reference evidence="5" key="3">
    <citation type="submission" date="2018-07" db="EMBL/GenBank/DDBJ databases">
        <title>WGS assembly of Glycine max.</title>
        <authorList>
            <person name="Schmutz J."/>
            <person name="Cannon S."/>
            <person name="Schlueter J."/>
            <person name="Ma J."/>
            <person name="Mitros T."/>
            <person name="Nelson W."/>
            <person name="Hyten D."/>
            <person name="Song Q."/>
            <person name="Thelen J."/>
            <person name="Cheng J."/>
            <person name="Xu D."/>
            <person name="Hellsten U."/>
            <person name="May G."/>
            <person name="Yu Y."/>
            <person name="Sakurai T."/>
            <person name="Umezawa T."/>
            <person name="Bhattacharyya M."/>
            <person name="Sandhu D."/>
            <person name="Valliyodan B."/>
            <person name="Lindquist E."/>
            <person name="Peto M."/>
            <person name="Grant D."/>
            <person name="Shu S."/>
            <person name="Goodstein D."/>
            <person name="Barry K."/>
            <person name="Futrell-Griggs M."/>
            <person name="Abernathy B."/>
            <person name="Du J."/>
            <person name="Tian Z."/>
            <person name="Zhu L."/>
            <person name="Gill N."/>
            <person name="Joshi T."/>
            <person name="Libault M."/>
            <person name="Sethuraman A."/>
            <person name="Zhang X."/>
            <person name="Shinozaki K."/>
            <person name="Nguyen H."/>
            <person name="Wing R."/>
            <person name="Cregan P."/>
            <person name="Specht J."/>
            <person name="Grimwood J."/>
            <person name="Rokhsar D."/>
            <person name="Stacey G."/>
            <person name="Shoemaker R."/>
            <person name="Jackson S."/>
        </authorList>
    </citation>
    <scope>NUCLEOTIDE SEQUENCE</scope>
    <source>
        <tissue evidence="5">Callus</tissue>
    </source>
</reference>
<evidence type="ECO:0000313" key="7">
    <source>
        <dbReference type="Proteomes" id="UP000008827"/>
    </source>
</evidence>
<dbReference type="Gene3D" id="3.40.50.300">
    <property type="entry name" value="P-loop containing nucleotide triphosphate hydrolases"/>
    <property type="match status" value="1"/>
</dbReference>
<dbReference type="Gene3D" id="3.80.10.10">
    <property type="entry name" value="Ribonuclease Inhibitor"/>
    <property type="match status" value="1"/>
</dbReference>
<dbReference type="InParanoid" id="A0A0R0EY29"/>
<feature type="domain" description="NB-ARC" evidence="3">
    <location>
        <begin position="12"/>
        <end position="96"/>
    </location>
</feature>
<dbReference type="EnsemblPlants" id="KRG98636">
    <property type="protein sequence ID" value="KRG98636"/>
    <property type="gene ID" value="GLYMA_18G086500"/>
</dbReference>
<dbReference type="EMBL" id="CM000851">
    <property type="protein sequence ID" value="KRG98636.1"/>
    <property type="molecule type" value="Genomic_DNA"/>
</dbReference>
<accession>A0A0R0EY29</accession>
<keyword evidence="1" id="KW-0677">Repeat</keyword>
<dbReference type="InterPro" id="IPR032675">
    <property type="entry name" value="LRR_dom_sf"/>
</dbReference>
<dbReference type="GO" id="GO:0043531">
    <property type="term" value="F:ADP binding"/>
    <property type="evidence" value="ECO:0007669"/>
    <property type="project" value="InterPro"/>
</dbReference>
<reference evidence="5 6" key="1">
    <citation type="journal article" date="2010" name="Nature">
        <title>Genome sequence of the palaeopolyploid soybean.</title>
        <authorList>
            <person name="Schmutz J."/>
            <person name="Cannon S.B."/>
            <person name="Schlueter J."/>
            <person name="Ma J."/>
            <person name="Mitros T."/>
            <person name="Nelson W."/>
            <person name="Hyten D.L."/>
            <person name="Song Q."/>
            <person name="Thelen J.J."/>
            <person name="Cheng J."/>
            <person name="Xu D."/>
            <person name="Hellsten U."/>
            <person name="May G.D."/>
            <person name="Yu Y."/>
            <person name="Sakurai T."/>
            <person name="Umezawa T."/>
            <person name="Bhattacharyya M.K."/>
            <person name="Sandhu D."/>
            <person name="Valliyodan B."/>
            <person name="Lindquist E."/>
            <person name="Peto M."/>
            <person name="Grant D."/>
            <person name="Shu S."/>
            <person name="Goodstein D."/>
            <person name="Barry K."/>
            <person name="Futrell-Griggs M."/>
            <person name="Abernathy B."/>
            <person name="Du J."/>
            <person name="Tian Z."/>
            <person name="Zhu L."/>
            <person name="Gill N."/>
            <person name="Joshi T."/>
            <person name="Libault M."/>
            <person name="Sethuraman A."/>
            <person name="Zhang X.-C."/>
            <person name="Shinozaki K."/>
            <person name="Nguyen H.T."/>
            <person name="Wing R.A."/>
            <person name="Cregan P."/>
            <person name="Specht J."/>
            <person name="Grimwood J."/>
            <person name="Rokhsar D."/>
            <person name="Stacey G."/>
            <person name="Shoemaker R.C."/>
            <person name="Jackson S.A."/>
        </authorList>
    </citation>
    <scope>NUCLEOTIDE SEQUENCE</scope>
    <source>
        <strain evidence="6">cv. Williams 82</strain>
        <tissue evidence="5">Callus</tissue>
    </source>
</reference>
<reference evidence="6" key="2">
    <citation type="submission" date="2018-02" db="UniProtKB">
        <authorList>
            <consortium name="EnsemblPlants"/>
        </authorList>
    </citation>
    <scope>IDENTIFICATION</scope>
    <source>
        <strain evidence="6">Williams 82</strain>
    </source>
</reference>
<feature type="domain" description="Disease resistance protein winged helix" evidence="4">
    <location>
        <begin position="189"/>
        <end position="260"/>
    </location>
</feature>
<gene>
    <name evidence="5" type="ORF">GLYMA_18G086500</name>
</gene>
<dbReference type="InterPro" id="IPR002182">
    <property type="entry name" value="NB-ARC"/>
</dbReference>
<dbReference type="GO" id="GO:0098542">
    <property type="term" value="P:defense response to other organism"/>
    <property type="evidence" value="ECO:0000318"/>
    <property type="project" value="GO_Central"/>
</dbReference>
<dbReference type="InterPro" id="IPR036388">
    <property type="entry name" value="WH-like_DNA-bd_sf"/>
</dbReference>
<dbReference type="InterPro" id="IPR044974">
    <property type="entry name" value="Disease_R_plants"/>
</dbReference>
<dbReference type="STRING" id="3847.A0A0R0EY29"/>
<dbReference type="Gene3D" id="1.10.10.10">
    <property type="entry name" value="Winged helix-like DNA-binding domain superfamily/Winged helix DNA-binding domain"/>
    <property type="match status" value="1"/>
</dbReference>
<evidence type="ECO:0000256" key="2">
    <source>
        <dbReference type="ARBA" id="ARBA00022821"/>
    </source>
</evidence>
<dbReference type="SUPFAM" id="SSF52058">
    <property type="entry name" value="L domain-like"/>
    <property type="match status" value="1"/>
</dbReference>
<evidence type="ECO:0000259" key="4">
    <source>
        <dbReference type="Pfam" id="PF23559"/>
    </source>
</evidence>
<evidence type="ECO:0000256" key="1">
    <source>
        <dbReference type="ARBA" id="ARBA00022737"/>
    </source>
</evidence>
<dbReference type="InterPro" id="IPR027417">
    <property type="entry name" value="P-loop_NTPase"/>
</dbReference>